<gene>
    <name evidence="3" type="ORF">SAMN06296052_12635</name>
</gene>
<dbReference type="NCBIfam" id="TIGR04183">
    <property type="entry name" value="Por_Secre_tail"/>
    <property type="match status" value="1"/>
</dbReference>
<reference evidence="4" key="1">
    <citation type="submission" date="2017-06" db="EMBL/GenBank/DDBJ databases">
        <authorList>
            <person name="Varghese N."/>
            <person name="Submissions S."/>
        </authorList>
    </citation>
    <scope>NUCLEOTIDE SEQUENCE [LARGE SCALE GENOMIC DNA]</scope>
    <source>
        <strain evidence="4">NKM1</strain>
    </source>
</reference>
<dbReference type="InterPro" id="IPR029062">
    <property type="entry name" value="Class_I_gatase-like"/>
</dbReference>
<dbReference type="Gene3D" id="2.60.40.10">
    <property type="entry name" value="Immunoglobulins"/>
    <property type="match status" value="2"/>
</dbReference>
<name>A0A239K6Q7_9BACT</name>
<dbReference type="Pfam" id="PF13313">
    <property type="entry name" value="DUF4082"/>
    <property type="match status" value="2"/>
</dbReference>
<dbReference type="Pfam" id="PF17957">
    <property type="entry name" value="Big_7"/>
    <property type="match status" value="2"/>
</dbReference>
<evidence type="ECO:0000259" key="2">
    <source>
        <dbReference type="Pfam" id="PF18962"/>
    </source>
</evidence>
<proteinExistence type="predicted"/>
<sequence length="1314" mass="138778">MSMKSTITTSWKQLFLPLIVFSSIYVASAQLLVHHFTPASVIELVSDFKLFKENRLASDTKYKSDFNRTVVGRKADINSAGDKTVNLARALHAMAPFASTSALGYFAESGGSILLISATSNKFSQYPAEILRAEGLNGFTSADVATVTAEMLNSYDVVIVGNIPLTEPQVTMLSNWTMAGGALIALRPDAKLAPLLGLVAAGGTLANKYLLVNTASGPGKGIVNQTIQYQGTADLYTLNGATRLATIYSGANTATSYPAITAHSVGESGGTAVAFTYDLARSIVYMRQGNPQWAGQKRDGEEGPIRSDDQFYPDWTDLNKVAIPQADEQQRLLANIITLNSRKPVPRFWYLPRGLKAAVVMTGDDHGGGGTVGRFNQYLQLSADNSAEAVADWRAIRGTSYIYPQTAMTDAQAASFQQQGFEIALHPTTNCTDFTLASLDRDLTAQLADFKTRYPSVAAPTTNRTHCLAWSDWHSQPKVESSKGIRLDANYYYWPSKWVLDRPGMFTGSAIPMRFADLEGGIIDCYQLTTQMTDESDQTFPYTVDQLLDKALGAEGYYGVFCANMHTDGATSDGSDKIIASAKSRNVPVISSKQMLTWLDGRNGSSFSGMSWSGSTLSFTVSVASGARNLEGMLPITEKTGLLVNLTINGAPVAFRTETIKGVEYAFFRCATGNYVATYDINALPNKTPTVSLTSPANNATFTAPATINIAANASDTDGTVSRVEFFQGTTKLGEDLTSPYEYSWASVPAGSYQLTARATDNAGGAATSSVVNVTVNEGPVTCPCTVFKPTDTPSGSVSNDGSALQLGMKFRSSVSGYVTGVRFYKQSGNTGTHTGQLYSSTGVLLASVAFSGETASGWQQASFATPVAVSANTTYVISYHSSAGYYSVNDGGFGQAVTNGPLTGLANGTDGGNGVYRYTSSPAFPSSSFQSSNYWVDVVFATEAGSGNVAPAVSLTSPANNATFTAPATINIAANASDTDGTVSRVEFFQGTTKLGEDLTSPYEYSWASVPAGSYQLTARATDNAGGAATSSVVNVTVNEGPVTCPCTVFKPTDTPSGSVSNDGSALQLGMKFRSSVSGYVTGVRFYKQSGNTGTHTGQLYSSTGVLLASVAFSGETASGWQQASFATPVAVSANTTYVISYHSSAGYYSVNDGGFGQAVTNGPLTGLANGTDGGNGVYRYTSSPAFPSSSFQSSNYWVDVVFTTEAAVASTSVASLLGLQEQEHREGEVLSVYPNPFSGEATVSFVLEQEGEFEVGLYDARGALVGLLKQGRAQAGERRSVAVDGSGLSKGLYLVRLQTKAGVKTAKLVLER</sequence>
<dbReference type="InterPro" id="IPR026444">
    <property type="entry name" value="Secre_tail"/>
</dbReference>
<dbReference type="Proteomes" id="UP000198432">
    <property type="component" value="Unassembled WGS sequence"/>
</dbReference>
<organism evidence="3 4">
    <name type="scientific">Pontibacter ummariensis</name>
    <dbReference type="NCBI Taxonomy" id="1610492"/>
    <lineage>
        <taxon>Bacteria</taxon>
        <taxon>Pseudomonadati</taxon>
        <taxon>Bacteroidota</taxon>
        <taxon>Cytophagia</taxon>
        <taxon>Cytophagales</taxon>
        <taxon>Hymenobacteraceae</taxon>
        <taxon>Pontibacter</taxon>
    </lineage>
</organism>
<dbReference type="SUPFAM" id="SSF52317">
    <property type="entry name" value="Class I glutamine amidotransferase-like"/>
    <property type="match status" value="1"/>
</dbReference>
<dbReference type="EMBL" id="FZOQ01000026">
    <property type="protein sequence ID" value="SNT13299.1"/>
    <property type="molecule type" value="Genomic_DNA"/>
</dbReference>
<keyword evidence="4" id="KW-1185">Reference proteome</keyword>
<evidence type="ECO:0000313" key="3">
    <source>
        <dbReference type="EMBL" id="SNT13299.1"/>
    </source>
</evidence>
<accession>A0A239K6Q7</accession>
<evidence type="ECO:0000259" key="1">
    <source>
        <dbReference type="Pfam" id="PF13313"/>
    </source>
</evidence>
<protein>
    <submittedName>
        <fullName evidence="3">Por secretion system C-terminal sorting domain-containing protein</fullName>
    </submittedName>
</protein>
<feature type="domain" description="DUF4082" evidence="1">
    <location>
        <begin position="792"/>
        <end position="937"/>
    </location>
</feature>
<dbReference type="Pfam" id="PF18962">
    <property type="entry name" value="Por_Secre_tail"/>
    <property type="match status" value="1"/>
</dbReference>
<feature type="domain" description="DUF4082" evidence="1">
    <location>
        <begin position="1055"/>
        <end position="1200"/>
    </location>
</feature>
<dbReference type="InterPro" id="IPR025141">
    <property type="entry name" value="DUF4082"/>
</dbReference>
<feature type="domain" description="Secretion system C-terminal sorting" evidence="2">
    <location>
        <begin position="1234"/>
        <end position="1311"/>
    </location>
</feature>
<dbReference type="Gene3D" id="3.40.50.880">
    <property type="match status" value="1"/>
</dbReference>
<evidence type="ECO:0000313" key="4">
    <source>
        <dbReference type="Proteomes" id="UP000198432"/>
    </source>
</evidence>
<dbReference type="InterPro" id="IPR013783">
    <property type="entry name" value="Ig-like_fold"/>
</dbReference>